<name>A0A5B9EN83_9BACT</name>
<dbReference type="InterPro" id="IPR002563">
    <property type="entry name" value="Flavin_Rdtase-like_dom"/>
</dbReference>
<evidence type="ECO:0000259" key="5">
    <source>
        <dbReference type="SMART" id="SM00903"/>
    </source>
</evidence>
<dbReference type="Proteomes" id="UP000321820">
    <property type="component" value="Chromosome"/>
</dbReference>
<comment type="cofactor">
    <cofactor evidence="1">
        <name>FMN</name>
        <dbReference type="ChEBI" id="CHEBI:58210"/>
    </cofactor>
</comment>
<keyword evidence="2" id="KW-0285">Flavoprotein</keyword>
<evidence type="ECO:0000256" key="4">
    <source>
        <dbReference type="ARBA" id="ARBA00038054"/>
    </source>
</evidence>
<evidence type="ECO:0000256" key="1">
    <source>
        <dbReference type="ARBA" id="ARBA00001917"/>
    </source>
</evidence>
<dbReference type="SUPFAM" id="SSF50475">
    <property type="entry name" value="FMN-binding split barrel"/>
    <property type="match status" value="1"/>
</dbReference>
<proteinExistence type="inferred from homology"/>
<feature type="domain" description="Flavin reductase like" evidence="5">
    <location>
        <begin position="12"/>
        <end position="159"/>
    </location>
</feature>
<dbReference type="GO" id="GO:0016646">
    <property type="term" value="F:oxidoreductase activity, acting on the CH-NH group of donors, NAD or NADP as acceptor"/>
    <property type="evidence" value="ECO:0007669"/>
    <property type="project" value="UniProtKB-ARBA"/>
</dbReference>
<keyword evidence="7" id="KW-1185">Reference proteome</keyword>
<dbReference type="Pfam" id="PF01613">
    <property type="entry name" value="Flavin_Reduct"/>
    <property type="match status" value="1"/>
</dbReference>
<dbReference type="EMBL" id="CP042806">
    <property type="protein sequence ID" value="QEE31476.1"/>
    <property type="molecule type" value="Genomic_DNA"/>
</dbReference>
<dbReference type="GO" id="GO:0010181">
    <property type="term" value="F:FMN binding"/>
    <property type="evidence" value="ECO:0007669"/>
    <property type="project" value="InterPro"/>
</dbReference>
<dbReference type="Gene3D" id="2.30.110.10">
    <property type="entry name" value="Electron Transport, Fmn-binding Protein, Chain A"/>
    <property type="match status" value="1"/>
</dbReference>
<evidence type="ECO:0000313" key="6">
    <source>
        <dbReference type="EMBL" id="QEE31476.1"/>
    </source>
</evidence>
<accession>A0A5B9EN83</accession>
<dbReference type="PANTHER" id="PTHR33798">
    <property type="entry name" value="FLAVOPROTEIN OXYGENASE"/>
    <property type="match status" value="1"/>
</dbReference>
<evidence type="ECO:0000313" key="7">
    <source>
        <dbReference type="Proteomes" id="UP000321820"/>
    </source>
</evidence>
<reference evidence="6 7" key="1">
    <citation type="submission" date="2019-08" db="EMBL/GenBank/DDBJ databases">
        <title>Complete genome sequence of Terriglobus albidus strain ORNL.</title>
        <authorList>
            <person name="Podar M."/>
        </authorList>
    </citation>
    <scope>NUCLEOTIDE SEQUENCE [LARGE SCALE GENOMIC DNA]</scope>
    <source>
        <strain evidence="6 7">ORNL</strain>
    </source>
</reference>
<dbReference type="InterPro" id="IPR012349">
    <property type="entry name" value="Split_barrel_FMN-bd"/>
</dbReference>
<protein>
    <submittedName>
        <fullName evidence="6">Flavin reductase family protein</fullName>
    </submittedName>
</protein>
<evidence type="ECO:0000256" key="2">
    <source>
        <dbReference type="ARBA" id="ARBA00022630"/>
    </source>
</evidence>
<dbReference type="AlphaFoldDB" id="A0A5B9EN83"/>
<dbReference type="OrthoDB" id="9794638at2"/>
<evidence type="ECO:0000256" key="3">
    <source>
        <dbReference type="ARBA" id="ARBA00022643"/>
    </source>
</evidence>
<dbReference type="PANTHER" id="PTHR33798:SF5">
    <property type="entry name" value="FLAVIN REDUCTASE LIKE DOMAIN-CONTAINING PROTEIN"/>
    <property type="match status" value="1"/>
</dbReference>
<comment type="similarity">
    <text evidence="4">Belongs to the flavoredoxin family.</text>
</comment>
<organism evidence="6 7">
    <name type="scientific">Terriglobus albidus</name>
    <dbReference type="NCBI Taxonomy" id="1592106"/>
    <lineage>
        <taxon>Bacteria</taxon>
        <taxon>Pseudomonadati</taxon>
        <taxon>Acidobacteriota</taxon>
        <taxon>Terriglobia</taxon>
        <taxon>Terriglobales</taxon>
        <taxon>Acidobacteriaceae</taxon>
        <taxon>Terriglobus</taxon>
    </lineage>
</organism>
<dbReference type="KEGG" id="talb:FTW19_20340"/>
<dbReference type="SMART" id="SM00903">
    <property type="entry name" value="Flavin_Reduct"/>
    <property type="match status" value="1"/>
</dbReference>
<sequence length="202" mass="21868">MAPGGVYKLLASLVVPRPIAWVVSRSTKGHLNAAPFSFFNMLASDPPVVGVGFGMHSTGADKDTYTNIIETEEFTVHIVTEETAEAMNITAVEAPHHVNEIELAGLTLAPGVAVKTPRILESPAALECRLLQTIQPGRTSKIILGEVVYAHVLTSAFSDLEKLNMDVHAIHQIGRMQGGLGGGYTRTRDTFDIPRPVWKERS</sequence>
<keyword evidence="3" id="KW-0288">FMN</keyword>
<gene>
    <name evidence="6" type="ORF">FTW19_20340</name>
</gene>